<dbReference type="EMBL" id="BLAH01000037">
    <property type="protein sequence ID" value="GES35998.1"/>
    <property type="molecule type" value="Genomic_DNA"/>
</dbReference>
<evidence type="ECO:0000256" key="6">
    <source>
        <dbReference type="SAM" id="MobiDB-lite"/>
    </source>
</evidence>
<evidence type="ECO:0000256" key="3">
    <source>
        <dbReference type="ARBA" id="ARBA00023015"/>
    </source>
</evidence>
<dbReference type="InterPro" id="IPR027417">
    <property type="entry name" value="P-loop_NTPase"/>
</dbReference>
<comment type="caution">
    <text evidence="8">The sequence shown here is derived from an EMBL/GenBank/DDBJ whole genome shotgun (WGS) entry which is preliminary data.</text>
</comment>
<keyword evidence="3" id="KW-0805">Transcription regulation</keyword>
<evidence type="ECO:0000259" key="7">
    <source>
        <dbReference type="PROSITE" id="PS50045"/>
    </source>
</evidence>
<organism evidence="8 9">
    <name type="scientific">Rhodococcus aetherivorans</name>
    <dbReference type="NCBI Taxonomy" id="191292"/>
    <lineage>
        <taxon>Bacteria</taxon>
        <taxon>Bacillati</taxon>
        <taxon>Actinomycetota</taxon>
        <taxon>Actinomycetes</taxon>
        <taxon>Mycobacteriales</taxon>
        <taxon>Nocardiaceae</taxon>
        <taxon>Rhodococcus</taxon>
    </lineage>
</organism>
<dbReference type="Gene3D" id="3.40.50.300">
    <property type="entry name" value="P-loop containing nucleotide triphosphate hydrolases"/>
    <property type="match status" value="1"/>
</dbReference>
<dbReference type="SUPFAM" id="SSF46689">
    <property type="entry name" value="Homeodomain-like"/>
    <property type="match status" value="1"/>
</dbReference>
<keyword evidence="4" id="KW-0238">DNA-binding</keyword>
<evidence type="ECO:0000313" key="9">
    <source>
        <dbReference type="Proteomes" id="UP000325466"/>
    </source>
</evidence>
<keyword evidence="9" id="KW-1185">Reference proteome</keyword>
<dbReference type="Gene3D" id="1.10.10.60">
    <property type="entry name" value="Homeodomain-like"/>
    <property type="match status" value="1"/>
</dbReference>
<name>A0ABQ0YHK3_9NOCA</name>
<evidence type="ECO:0000256" key="5">
    <source>
        <dbReference type="ARBA" id="ARBA00023163"/>
    </source>
</evidence>
<evidence type="ECO:0000313" key="8">
    <source>
        <dbReference type="EMBL" id="GES35998.1"/>
    </source>
</evidence>
<keyword evidence="1" id="KW-0547">Nucleotide-binding</keyword>
<evidence type="ECO:0000256" key="2">
    <source>
        <dbReference type="ARBA" id="ARBA00022840"/>
    </source>
</evidence>
<keyword evidence="5" id="KW-0804">Transcription</keyword>
<dbReference type="InterPro" id="IPR003018">
    <property type="entry name" value="GAF"/>
</dbReference>
<feature type="region of interest" description="Disordered" evidence="6">
    <location>
        <begin position="295"/>
        <end position="324"/>
    </location>
</feature>
<dbReference type="PANTHER" id="PTHR32071">
    <property type="entry name" value="TRANSCRIPTIONAL REGULATORY PROTEIN"/>
    <property type="match status" value="1"/>
</dbReference>
<dbReference type="PRINTS" id="PR01590">
    <property type="entry name" value="HTHFIS"/>
</dbReference>
<dbReference type="Pfam" id="PF01590">
    <property type="entry name" value="GAF"/>
    <property type="match status" value="1"/>
</dbReference>
<dbReference type="Gene3D" id="3.30.450.40">
    <property type="match status" value="1"/>
</dbReference>
<dbReference type="PANTHER" id="PTHR32071:SF122">
    <property type="entry name" value="SIGMA FACTOR"/>
    <property type="match status" value="1"/>
</dbReference>
<gene>
    <name evidence="8" type="ORF">RAJCM14343_1247</name>
</gene>
<dbReference type="Pfam" id="PF25601">
    <property type="entry name" value="AAA_lid_14"/>
    <property type="match status" value="1"/>
</dbReference>
<dbReference type="PROSITE" id="PS50045">
    <property type="entry name" value="SIGMA54_INTERACT_4"/>
    <property type="match status" value="1"/>
</dbReference>
<dbReference type="Gene3D" id="1.10.8.60">
    <property type="match status" value="1"/>
</dbReference>
<dbReference type="InterPro" id="IPR002197">
    <property type="entry name" value="HTH_Fis"/>
</dbReference>
<dbReference type="Pfam" id="PF02954">
    <property type="entry name" value="HTH_8"/>
    <property type="match status" value="1"/>
</dbReference>
<dbReference type="InterPro" id="IPR029016">
    <property type="entry name" value="GAF-like_dom_sf"/>
</dbReference>
<dbReference type="InterPro" id="IPR009057">
    <property type="entry name" value="Homeodomain-like_sf"/>
</dbReference>
<evidence type="ECO:0000256" key="1">
    <source>
        <dbReference type="ARBA" id="ARBA00022741"/>
    </source>
</evidence>
<feature type="compositionally biased region" description="Low complexity" evidence="6">
    <location>
        <begin position="302"/>
        <end position="313"/>
    </location>
</feature>
<dbReference type="Proteomes" id="UP000325466">
    <property type="component" value="Unassembled WGS sequence"/>
</dbReference>
<protein>
    <submittedName>
        <fullName evidence="8">Sensory box protein</fullName>
    </submittedName>
</protein>
<keyword evidence="2" id="KW-0067">ATP-binding</keyword>
<sequence>MLSMSTFLAEDPETGMDPVIERSWLRSSACGVAREAELSLPYDDHIDDDSRLFRAAEPVLERLVGTMSNMRHALLLADPDARIIHRWVGAKSLHGPLDNARIALGFGFTEEFAGTNGVGTALEEARVVTISGEQHFAERLFPFACVGVPIRNPVRGTIEGVLDFSCLATDFNPLMTSLLVEVAEHIETRFAQQASASESALLECFVKTSRVHRGPVVGMRPNMFLTNTSAAEQVNASDQAMLWELAGIAARHRRDTGVAELSAGRYSFRMTLIVEHSGIDAGVVLRLNPEFTQRAARDLTPRSRPSPLTTPRTRSSEPAKAGRSVQWNKLIERMTKLADNDEPVAFTGEDGTGKLWAAKRLASMRGGGLRIFDAEQERGTSHSSLPDRCRSALAAGESVIVRRIDKLTVPVRAELGELVRNAEGPLRLMVTCTDDPRDTVVRTIAGFAHQLWLPPLAQRPDDIVDIVPELLAEIAPDRVVTCAMPARQVLMRYSWPGNVAELRDVLAVSLAEAKGSQLQVSDLPGWLMKRAHRRKLTPMEQSERDLIIDALLSVDNNRAEAARVLGIGRATLYRKLRSLGISNGTDLTV</sequence>
<dbReference type="InterPro" id="IPR058031">
    <property type="entry name" value="AAA_lid_NorR"/>
</dbReference>
<reference evidence="8 9" key="1">
    <citation type="journal article" date="2018" name="Biodegradation">
        <title>1,4-Dioxane degradation characteristics of Rhodococcus aetherivorans JCM 14343.</title>
        <authorList>
            <person name="Inoue D."/>
            <person name="Tsunoda T."/>
            <person name="Yamamoto N."/>
            <person name="Ike M."/>
            <person name="Sei K."/>
        </authorList>
    </citation>
    <scope>NUCLEOTIDE SEQUENCE [LARGE SCALE GENOMIC DNA]</scope>
    <source>
        <strain evidence="8 9">JCM 14343</strain>
    </source>
</reference>
<proteinExistence type="predicted"/>
<feature type="domain" description="Sigma-54 factor interaction" evidence="7">
    <location>
        <begin position="451"/>
        <end position="511"/>
    </location>
</feature>
<evidence type="ECO:0000256" key="4">
    <source>
        <dbReference type="ARBA" id="ARBA00023125"/>
    </source>
</evidence>
<dbReference type="SUPFAM" id="SSF52540">
    <property type="entry name" value="P-loop containing nucleoside triphosphate hydrolases"/>
    <property type="match status" value="1"/>
</dbReference>
<dbReference type="Pfam" id="PF14532">
    <property type="entry name" value="Sigma54_activ_2"/>
    <property type="match status" value="1"/>
</dbReference>
<dbReference type="InterPro" id="IPR002078">
    <property type="entry name" value="Sigma_54_int"/>
</dbReference>
<accession>A0ABQ0YHK3</accession>